<dbReference type="EMBL" id="CM034396">
    <property type="protein sequence ID" value="KAJ0178166.1"/>
    <property type="molecule type" value="Genomic_DNA"/>
</dbReference>
<dbReference type="Proteomes" id="UP000824533">
    <property type="component" value="Linkage Group LG10"/>
</dbReference>
<gene>
    <name evidence="1" type="ORF">K1T71_005989</name>
</gene>
<proteinExistence type="predicted"/>
<sequence length="317" mass="36880">MYKPIIDKKKLRKTLRYLQRNAIKVGIDGVLLERLNYICEVNHESMKKGSNRMLILAIISALLVLFTSVSVVNNFLSARCLLPSNYLVWEATRPLADCRYCENVTKPIILRNVSRDQFKVYAYSAGPIIVKNTISNWRATKEFNFNMFKRLYEETEGGYESFEDGCQFLNFKTNLFSLKEVFDMPDARVNNEPGYEPWYIGWGNCHPDILPTMRQYYDVPDFLPEDAEFPATENIFLGFEIGAVMHLDYIQRLMWQGQVKGVKIWSIAPVPECDHVCHKFQYYVEPGDIVLLDTRIWYHATKIPKGQFSITVQSEYG</sequence>
<evidence type="ECO:0000313" key="1">
    <source>
        <dbReference type="EMBL" id="KAJ0178166.1"/>
    </source>
</evidence>
<keyword evidence="2" id="KW-1185">Reference proteome</keyword>
<protein>
    <submittedName>
        <fullName evidence="1">Uncharacterized protein</fullName>
    </submittedName>
</protein>
<comment type="caution">
    <text evidence="1">The sequence shown here is derived from an EMBL/GenBank/DDBJ whole genome shotgun (WGS) entry which is preliminary data.</text>
</comment>
<reference evidence="1 2" key="1">
    <citation type="journal article" date="2021" name="Front. Genet.">
        <title>Chromosome-Level Genome Assembly Reveals Significant Gene Expansion in the Toll and IMD Signaling Pathways of Dendrolimus kikuchii.</title>
        <authorList>
            <person name="Zhou J."/>
            <person name="Wu P."/>
            <person name="Xiong Z."/>
            <person name="Liu N."/>
            <person name="Zhao N."/>
            <person name="Ji M."/>
            <person name="Qiu Y."/>
            <person name="Yang B."/>
        </authorList>
    </citation>
    <scope>NUCLEOTIDE SEQUENCE [LARGE SCALE GENOMIC DNA]</scope>
    <source>
        <strain evidence="1">Ann1</strain>
    </source>
</reference>
<evidence type="ECO:0000313" key="2">
    <source>
        <dbReference type="Proteomes" id="UP000824533"/>
    </source>
</evidence>
<accession>A0ACC1D2U2</accession>
<name>A0ACC1D2U2_9NEOP</name>
<organism evidence="1 2">
    <name type="scientific">Dendrolimus kikuchii</name>
    <dbReference type="NCBI Taxonomy" id="765133"/>
    <lineage>
        <taxon>Eukaryota</taxon>
        <taxon>Metazoa</taxon>
        <taxon>Ecdysozoa</taxon>
        <taxon>Arthropoda</taxon>
        <taxon>Hexapoda</taxon>
        <taxon>Insecta</taxon>
        <taxon>Pterygota</taxon>
        <taxon>Neoptera</taxon>
        <taxon>Endopterygota</taxon>
        <taxon>Lepidoptera</taxon>
        <taxon>Glossata</taxon>
        <taxon>Ditrysia</taxon>
        <taxon>Bombycoidea</taxon>
        <taxon>Lasiocampidae</taxon>
        <taxon>Dendrolimus</taxon>
    </lineage>
</organism>